<sequence>MPLQRNLPNNEASYGEYRLGLKCQVLYRRSCYMEDDTLFGNDDLVAHIVAKPNQAQTTVGNLPSIPSIFLEGSAFRHLLRQYFQCDFEILSGLQIHKLN</sequence>
<accession>A0A0J8R1G2</accession>
<reference evidence="2" key="1">
    <citation type="journal article" date="2010" name="Genome Res.">
        <title>Population genomic sequencing of Coccidioides fungi reveals recent hybridization and transposon control.</title>
        <authorList>
            <person name="Neafsey D.E."/>
            <person name="Barker B.M."/>
            <person name="Sharpton T.J."/>
            <person name="Stajich J.E."/>
            <person name="Park D.J."/>
            <person name="Whiston E."/>
            <person name="Hung C.-Y."/>
            <person name="McMahan C."/>
            <person name="White J."/>
            <person name="Sykes S."/>
            <person name="Heiman D."/>
            <person name="Young S."/>
            <person name="Zeng Q."/>
            <person name="Abouelleil A."/>
            <person name="Aftuck L."/>
            <person name="Bessette D."/>
            <person name="Brown A."/>
            <person name="FitzGerald M."/>
            <person name="Lui A."/>
            <person name="Macdonald J.P."/>
            <person name="Priest M."/>
            <person name="Orbach M.J."/>
            <person name="Galgiani J.N."/>
            <person name="Kirkland T.N."/>
            <person name="Cole G.T."/>
            <person name="Birren B.W."/>
            <person name="Henn M.R."/>
            <person name="Taylor J.W."/>
            <person name="Rounsley S.D."/>
        </authorList>
    </citation>
    <scope>NUCLEOTIDE SEQUENCE [LARGE SCALE GENOMIC DNA]</scope>
    <source>
        <strain evidence="2">RMSCC 3703</strain>
    </source>
</reference>
<evidence type="ECO:0000313" key="2">
    <source>
        <dbReference type="Proteomes" id="UP000054559"/>
    </source>
</evidence>
<dbReference type="EMBL" id="DS268169">
    <property type="protein sequence ID" value="KMU79004.1"/>
    <property type="molecule type" value="Genomic_DNA"/>
</dbReference>
<dbReference type="AlphaFoldDB" id="A0A0J8R1G2"/>
<protein>
    <submittedName>
        <fullName evidence="1">Uncharacterized protein</fullName>
    </submittedName>
</protein>
<gene>
    <name evidence="1" type="ORF">CISG_07311</name>
</gene>
<dbReference type="Proteomes" id="UP000054559">
    <property type="component" value="Unassembled WGS sequence"/>
</dbReference>
<organism evidence="1 2">
    <name type="scientific">Coccidioides immitis RMSCC 3703</name>
    <dbReference type="NCBI Taxonomy" id="454286"/>
    <lineage>
        <taxon>Eukaryota</taxon>
        <taxon>Fungi</taxon>
        <taxon>Dikarya</taxon>
        <taxon>Ascomycota</taxon>
        <taxon>Pezizomycotina</taxon>
        <taxon>Eurotiomycetes</taxon>
        <taxon>Eurotiomycetidae</taxon>
        <taxon>Onygenales</taxon>
        <taxon>Onygenaceae</taxon>
        <taxon>Coccidioides</taxon>
    </lineage>
</organism>
<evidence type="ECO:0000313" key="1">
    <source>
        <dbReference type="EMBL" id="KMU79004.1"/>
    </source>
</evidence>
<proteinExistence type="predicted"/>
<name>A0A0J8R1G2_COCIT</name>